<dbReference type="AlphaFoldDB" id="W9WCV3"/>
<feature type="region of interest" description="Disordered" evidence="1">
    <location>
        <begin position="207"/>
        <end position="258"/>
    </location>
</feature>
<feature type="compositionally biased region" description="Low complexity" evidence="1">
    <location>
        <begin position="244"/>
        <end position="253"/>
    </location>
</feature>
<dbReference type="EMBL" id="AMGW01000002">
    <property type="protein sequence ID" value="EXJ62376.1"/>
    <property type="molecule type" value="Genomic_DNA"/>
</dbReference>
<dbReference type="Proteomes" id="UP000019473">
    <property type="component" value="Unassembled WGS sequence"/>
</dbReference>
<dbReference type="RefSeq" id="XP_007755030.1">
    <property type="nucleotide sequence ID" value="XM_007756840.1"/>
</dbReference>
<organism evidence="2 3">
    <name type="scientific">Cladophialophora yegresii CBS 114405</name>
    <dbReference type="NCBI Taxonomy" id="1182544"/>
    <lineage>
        <taxon>Eukaryota</taxon>
        <taxon>Fungi</taxon>
        <taxon>Dikarya</taxon>
        <taxon>Ascomycota</taxon>
        <taxon>Pezizomycotina</taxon>
        <taxon>Eurotiomycetes</taxon>
        <taxon>Chaetothyriomycetidae</taxon>
        <taxon>Chaetothyriales</taxon>
        <taxon>Herpotrichiellaceae</taxon>
        <taxon>Cladophialophora</taxon>
    </lineage>
</organism>
<dbReference type="OrthoDB" id="10446781at2759"/>
<feature type="region of interest" description="Disordered" evidence="1">
    <location>
        <begin position="1"/>
        <end position="74"/>
    </location>
</feature>
<feature type="region of interest" description="Disordered" evidence="1">
    <location>
        <begin position="150"/>
        <end position="193"/>
    </location>
</feature>
<proteinExistence type="predicted"/>
<evidence type="ECO:0000256" key="1">
    <source>
        <dbReference type="SAM" id="MobiDB-lite"/>
    </source>
</evidence>
<dbReference type="VEuPathDB" id="FungiDB:A1O7_02810"/>
<comment type="caution">
    <text evidence="2">The sequence shown here is derived from an EMBL/GenBank/DDBJ whole genome shotgun (WGS) entry which is preliminary data.</text>
</comment>
<reference evidence="2 3" key="1">
    <citation type="submission" date="2013-03" db="EMBL/GenBank/DDBJ databases">
        <title>The Genome Sequence of Cladophialophora yegresii CBS 114405.</title>
        <authorList>
            <consortium name="The Broad Institute Genomics Platform"/>
            <person name="Cuomo C."/>
            <person name="de Hoog S."/>
            <person name="Gorbushina A."/>
            <person name="Walker B."/>
            <person name="Young S.K."/>
            <person name="Zeng Q."/>
            <person name="Gargeya S."/>
            <person name="Fitzgerald M."/>
            <person name="Haas B."/>
            <person name="Abouelleil A."/>
            <person name="Allen A.W."/>
            <person name="Alvarado L."/>
            <person name="Arachchi H.M."/>
            <person name="Berlin A.M."/>
            <person name="Chapman S.B."/>
            <person name="Gainer-Dewar J."/>
            <person name="Goldberg J."/>
            <person name="Griggs A."/>
            <person name="Gujja S."/>
            <person name="Hansen M."/>
            <person name="Howarth C."/>
            <person name="Imamovic A."/>
            <person name="Ireland A."/>
            <person name="Larimer J."/>
            <person name="McCowan C."/>
            <person name="Murphy C."/>
            <person name="Pearson M."/>
            <person name="Poon T.W."/>
            <person name="Priest M."/>
            <person name="Roberts A."/>
            <person name="Saif S."/>
            <person name="Shea T."/>
            <person name="Sisk P."/>
            <person name="Sykes S."/>
            <person name="Wortman J."/>
            <person name="Nusbaum C."/>
            <person name="Birren B."/>
        </authorList>
    </citation>
    <scope>NUCLEOTIDE SEQUENCE [LARGE SCALE GENOMIC DNA]</scope>
    <source>
        <strain evidence="2 3">CBS 114405</strain>
    </source>
</reference>
<feature type="region of interest" description="Disordered" evidence="1">
    <location>
        <begin position="90"/>
        <end position="119"/>
    </location>
</feature>
<sequence>MASLLNGLPEIPRLRRRPGRRNLQSDRPPSHHDVDSNSDVSTVGHNETGRAEAPDQATQADSSQQPRESRLDHNLRAQLSVSEAVEAQVFASPAVGGGHGSPGPTIRHGSDSPSPAFLPRTAISDTSLVSAPHRPRNPMVQNFTVGSETLSDPFLADPGRAQARGNNRREGHQLWSELSSSSDSRPSPVYQGNGVYVLHDGTIHDIRRSRRRIQEARGSQVRSNRGDMRDTSSDEANHADRSDSPSGGSDSLPSRPPRTAVRRLQTVVSNLEGFTSPAAREAVRDLEQAVDGVSAIVATLIHEMEVHAYNAEERRRRFAAQTSELVVAHRMIQARDREIARLSHPEVYGENATPPEYASDAQQDPQSVTVTRTPAGTQDNTNNNSPTPATVVRRPALQADNARDRQVSVTAEAGSAAPSYRTSPDTDRRVSVTAEAGAAAPSYRTSPDPDPESVIQPQVLTPEVVAQGSPASSQSGESDNVMLTRTPRFRRPTV</sequence>
<evidence type="ECO:0000313" key="3">
    <source>
        <dbReference type="Proteomes" id="UP000019473"/>
    </source>
</evidence>
<name>W9WCV3_9EURO</name>
<feature type="compositionally biased region" description="Basic and acidic residues" evidence="1">
    <location>
        <begin position="224"/>
        <end position="243"/>
    </location>
</feature>
<feature type="compositionally biased region" description="Polar residues" evidence="1">
    <location>
        <begin position="360"/>
        <end position="388"/>
    </location>
</feature>
<accession>W9WCV3</accession>
<feature type="region of interest" description="Disordered" evidence="1">
    <location>
        <begin position="348"/>
        <end position="494"/>
    </location>
</feature>
<gene>
    <name evidence="2" type="ORF">A1O7_02810</name>
</gene>
<protein>
    <submittedName>
        <fullName evidence="2">Uncharacterized protein</fullName>
    </submittedName>
</protein>
<feature type="compositionally biased region" description="Polar residues" evidence="1">
    <location>
        <begin position="56"/>
        <end position="66"/>
    </location>
</feature>
<evidence type="ECO:0000313" key="2">
    <source>
        <dbReference type="EMBL" id="EXJ62376.1"/>
    </source>
</evidence>
<dbReference type="GeneID" id="19177415"/>
<feature type="compositionally biased region" description="Low complexity" evidence="1">
    <location>
        <begin position="176"/>
        <end position="187"/>
    </location>
</feature>
<keyword evidence="3" id="KW-1185">Reference proteome</keyword>
<feature type="compositionally biased region" description="Polar residues" evidence="1">
    <location>
        <begin position="469"/>
        <end position="483"/>
    </location>
</feature>
<dbReference type="HOGENOM" id="CLU_032320_0_0_1"/>